<proteinExistence type="predicted"/>
<feature type="region of interest" description="Disordered" evidence="1">
    <location>
        <begin position="1"/>
        <end position="58"/>
    </location>
</feature>
<feature type="compositionally biased region" description="Basic and acidic residues" evidence="1">
    <location>
        <begin position="31"/>
        <end position="43"/>
    </location>
</feature>
<organism evidence="3 4">
    <name type="scientific">Halococcus saccharolyticus DSM 5350</name>
    <dbReference type="NCBI Taxonomy" id="1227455"/>
    <lineage>
        <taxon>Archaea</taxon>
        <taxon>Methanobacteriati</taxon>
        <taxon>Methanobacteriota</taxon>
        <taxon>Stenosarchaea group</taxon>
        <taxon>Halobacteria</taxon>
        <taxon>Halobacteriales</taxon>
        <taxon>Halococcaceae</taxon>
        <taxon>Halococcus</taxon>
    </lineage>
</organism>
<dbReference type="Pfam" id="PF24418">
    <property type="entry name" value="DUF7550"/>
    <property type="match status" value="1"/>
</dbReference>
<evidence type="ECO:0000313" key="3">
    <source>
        <dbReference type="EMBL" id="EMA45011.1"/>
    </source>
</evidence>
<keyword evidence="4" id="KW-1185">Reference proteome</keyword>
<dbReference type="STRING" id="1227455.C449_10149"/>
<dbReference type="InParanoid" id="M0MH34"/>
<dbReference type="InterPro" id="IPR055972">
    <property type="entry name" value="DUF7550"/>
</dbReference>
<dbReference type="AlphaFoldDB" id="M0MH34"/>
<dbReference type="PATRIC" id="fig|1227455.4.peg.2078"/>
<protein>
    <submittedName>
        <fullName evidence="3">Uncharacterized protein</fullName>
    </submittedName>
</protein>
<feature type="transmembrane region" description="Helical" evidence="2">
    <location>
        <begin position="71"/>
        <end position="92"/>
    </location>
</feature>
<evidence type="ECO:0000256" key="1">
    <source>
        <dbReference type="SAM" id="MobiDB-lite"/>
    </source>
</evidence>
<sequence>MSDNDDTPTEPRESELGQEQATDTTEETMAGDEREERDAHPDAAGEGTHGSVEPVATRETAPMSAFTARQAGIGAVVLVVGLVVTFAIPLALV</sequence>
<dbReference type="RefSeq" id="WP_006077881.1">
    <property type="nucleotide sequence ID" value="NZ_AOMD01000021.1"/>
</dbReference>
<evidence type="ECO:0000313" key="4">
    <source>
        <dbReference type="Proteomes" id="UP000011669"/>
    </source>
</evidence>
<dbReference type="Proteomes" id="UP000011669">
    <property type="component" value="Unassembled WGS sequence"/>
</dbReference>
<keyword evidence="2" id="KW-1133">Transmembrane helix</keyword>
<gene>
    <name evidence="3" type="ORF">C449_10149</name>
</gene>
<comment type="caution">
    <text evidence="3">The sequence shown here is derived from an EMBL/GenBank/DDBJ whole genome shotgun (WGS) entry which is preliminary data.</text>
</comment>
<name>M0MH34_9EURY</name>
<evidence type="ECO:0000256" key="2">
    <source>
        <dbReference type="SAM" id="Phobius"/>
    </source>
</evidence>
<accession>M0MH34</accession>
<dbReference type="EMBL" id="AOMD01000021">
    <property type="protein sequence ID" value="EMA45011.1"/>
    <property type="molecule type" value="Genomic_DNA"/>
</dbReference>
<keyword evidence="2" id="KW-0472">Membrane</keyword>
<dbReference type="OrthoDB" id="214239at2157"/>
<keyword evidence="2" id="KW-0812">Transmembrane</keyword>
<reference evidence="3 4" key="1">
    <citation type="journal article" date="2014" name="PLoS Genet.">
        <title>Phylogenetically driven sequencing of extremely halophilic archaea reveals strategies for static and dynamic osmo-response.</title>
        <authorList>
            <person name="Becker E.A."/>
            <person name="Seitzer P.M."/>
            <person name="Tritt A."/>
            <person name="Larsen D."/>
            <person name="Krusor M."/>
            <person name="Yao A.I."/>
            <person name="Wu D."/>
            <person name="Madern D."/>
            <person name="Eisen J.A."/>
            <person name="Darling A.E."/>
            <person name="Facciotti M.T."/>
        </authorList>
    </citation>
    <scope>NUCLEOTIDE SEQUENCE [LARGE SCALE GENOMIC DNA]</scope>
    <source>
        <strain evidence="3 4">DSM 5350</strain>
    </source>
</reference>